<dbReference type="AlphaFoldDB" id="A0A2W1JLN8"/>
<evidence type="ECO:0000313" key="2">
    <source>
        <dbReference type="EMBL" id="PZD74283.1"/>
    </source>
</evidence>
<dbReference type="Proteomes" id="UP000248857">
    <property type="component" value="Unassembled WGS sequence"/>
</dbReference>
<organism evidence="2 3">
    <name type="scientific">Acaryochloris thomasi RCC1774</name>
    <dbReference type="NCBI Taxonomy" id="1764569"/>
    <lineage>
        <taxon>Bacteria</taxon>
        <taxon>Bacillati</taxon>
        <taxon>Cyanobacteriota</taxon>
        <taxon>Cyanophyceae</taxon>
        <taxon>Acaryochloridales</taxon>
        <taxon>Acaryochloridaceae</taxon>
        <taxon>Acaryochloris</taxon>
        <taxon>Acaryochloris thomasi</taxon>
    </lineage>
</organism>
<sequence length="248" mass="27300">MDKNRGLLLALLLVVGGAELGAAQPKKEDSNSKPRPVKVQNQKSSSKSRSLIKGIIHVIFGPLKKKPKLGSRSNLCAITPGRLGETDTIWSDRPIFSWRGKAKKLQLLDEETGELLWQRTLSGEEQSVAYDGPALNPGQVYEWRISNGGTQRSTFEVMSAEKRAKVIADLRNLNNPEEVASLTPEVRLAVSQSQYFGEQRLWSDALQSLYGVQESTDELQATLDRVLGKVCGVAGNERLAEDETIAMP</sequence>
<dbReference type="RefSeq" id="WP_110985119.1">
    <property type="nucleotide sequence ID" value="NZ_CAWNWM010000003.1"/>
</dbReference>
<name>A0A2W1JLN8_9CYAN</name>
<feature type="region of interest" description="Disordered" evidence="1">
    <location>
        <begin position="22"/>
        <end position="48"/>
    </location>
</feature>
<evidence type="ECO:0008006" key="4">
    <source>
        <dbReference type="Google" id="ProtNLM"/>
    </source>
</evidence>
<dbReference type="OrthoDB" id="468489at2"/>
<accession>A0A2W1JLN8</accession>
<dbReference type="EMBL" id="PQWO01000003">
    <property type="protein sequence ID" value="PZD74283.1"/>
    <property type="molecule type" value="Genomic_DNA"/>
</dbReference>
<keyword evidence="3" id="KW-1185">Reference proteome</keyword>
<proteinExistence type="predicted"/>
<evidence type="ECO:0000313" key="3">
    <source>
        <dbReference type="Proteomes" id="UP000248857"/>
    </source>
</evidence>
<reference evidence="2 3" key="1">
    <citation type="journal article" date="2018" name="Sci. Rep.">
        <title>A novel species of the marine cyanobacterium Acaryochloris with a unique pigment content and lifestyle.</title>
        <authorList>
            <person name="Partensky F."/>
            <person name="Six C."/>
            <person name="Ratin M."/>
            <person name="Garczarek L."/>
            <person name="Vaulot D."/>
            <person name="Probert I."/>
            <person name="Calteau A."/>
            <person name="Gourvil P."/>
            <person name="Marie D."/>
            <person name="Grebert T."/>
            <person name="Bouchier C."/>
            <person name="Le Panse S."/>
            <person name="Gachenot M."/>
            <person name="Rodriguez F."/>
            <person name="Garrido J.L."/>
        </authorList>
    </citation>
    <scope>NUCLEOTIDE SEQUENCE [LARGE SCALE GENOMIC DNA]</scope>
    <source>
        <strain evidence="2 3">RCC1774</strain>
    </source>
</reference>
<gene>
    <name evidence="2" type="ORF">C1752_01134</name>
</gene>
<comment type="caution">
    <text evidence="2">The sequence shown here is derived from an EMBL/GenBank/DDBJ whole genome shotgun (WGS) entry which is preliminary data.</text>
</comment>
<protein>
    <recommendedName>
        <fullName evidence="4">DUF928 domain-containing protein</fullName>
    </recommendedName>
</protein>
<evidence type="ECO:0000256" key="1">
    <source>
        <dbReference type="SAM" id="MobiDB-lite"/>
    </source>
</evidence>